<feature type="compositionally biased region" description="Basic and acidic residues" evidence="1">
    <location>
        <begin position="792"/>
        <end position="807"/>
    </location>
</feature>
<dbReference type="InterPro" id="IPR010734">
    <property type="entry name" value="Copine_C"/>
</dbReference>
<reference evidence="3 4" key="1">
    <citation type="submission" date="2024-04" db="EMBL/GenBank/DDBJ databases">
        <title>Tritrichomonas musculus Genome.</title>
        <authorList>
            <person name="Alves-Ferreira E."/>
            <person name="Grigg M."/>
            <person name="Lorenzi H."/>
            <person name="Galac M."/>
        </authorList>
    </citation>
    <scope>NUCLEOTIDE SEQUENCE [LARGE SCALE GENOMIC DNA]</scope>
    <source>
        <strain evidence="3 4">EAF2021</strain>
    </source>
</reference>
<evidence type="ECO:0000313" key="3">
    <source>
        <dbReference type="EMBL" id="KAK8884526.1"/>
    </source>
</evidence>
<dbReference type="Proteomes" id="UP001470230">
    <property type="component" value="Unassembled WGS sequence"/>
</dbReference>
<dbReference type="Pfam" id="PF07002">
    <property type="entry name" value="Copine"/>
    <property type="match status" value="1"/>
</dbReference>
<keyword evidence="4" id="KW-1185">Reference proteome</keyword>
<comment type="caution">
    <text evidence="3">The sequence shown here is derived from an EMBL/GenBank/DDBJ whole genome shotgun (WGS) entry which is preliminary data.</text>
</comment>
<evidence type="ECO:0000259" key="2">
    <source>
        <dbReference type="Pfam" id="PF07002"/>
    </source>
</evidence>
<feature type="compositionally biased region" description="Acidic residues" evidence="1">
    <location>
        <begin position="626"/>
        <end position="642"/>
    </location>
</feature>
<feature type="domain" description="Copine C-terminal" evidence="2">
    <location>
        <begin position="351"/>
        <end position="480"/>
    </location>
</feature>
<evidence type="ECO:0000313" key="4">
    <source>
        <dbReference type="Proteomes" id="UP001470230"/>
    </source>
</evidence>
<gene>
    <name evidence="3" type="ORF">M9Y10_043640</name>
</gene>
<name>A0ABR2K1D6_9EUKA</name>
<evidence type="ECO:0000256" key="1">
    <source>
        <dbReference type="SAM" id="MobiDB-lite"/>
    </source>
</evidence>
<feature type="region of interest" description="Disordered" evidence="1">
    <location>
        <begin position="31"/>
        <end position="52"/>
    </location>
</feature>
<dbReference type="EMBL" id="JAPFFF010000008">
    <property type="protein sequence ID" value="KAK8884526.1"/>
    <property type="molecule type" value="Genomic_DNA"/>
</dbReference>
<organism evidence="3 4">
    <name type="scientific">Tritrichomonas musculus</name>
    <dbReference type="NCBI Taxonomy" id="1915356"/>
    <lineage>
        <taxon>Eukaryota</taxon>
        <taxon>Metamonada</taxon>
        <taxon>Parabasalia</taxon>
        <taxon>Tritrichomonadida</taxon>
        <taxon>Tritrichomonadidae</taxon>
        <taxon>Tritrichomonas</taxon>
    </lineage>
</organism>
<feature type="region of interest" description="Disordered" evidence="1">
    <location>
        <begin position="616"/>
        <end position="807"/>
    </location>
</feature>
<sequence length="807" mass="93109">MMDYFSCDLYRKSSAYKSFVSHINSTRPLRVGQFQSNTSHPRRSHSTKEKFLSKPTDYQTVFNLHFESDSIPSDGVNTQDFLCVMSVFGKGGWEKYARTEANFSYFSRRWIQPITVLGSNKLLRFELYQVTSDLYSLRHQKYIGDCEAELKDILSKDIFQIDIRLSYEFTRLARGSNLTSTPRLIIKHRKLEKNRKGSAFFKMTYENQIKLPKLSFKPSHYFEIEIVENNILVYRSNVVKLNPKFISVFDTVDFNLQLHFGSLTTPVRFKLHEVSKADRVLFEFETTVECLMQMSTMKYPIGNNQGFVIGEFDIHFIGENSKSKIDDLKINGISFQSIFAFDFSDGKKVCDSFRMALTEVYDSLNGIAQLKPYTAFGFGCFSEKHNVFTFNNSITFKTMKKLFVSYRDCLLKIEKTPKESKLTPVIKRAKRIAMDKWNESETFSIVSIFTTGLNIVDFDESIDAMMNCEQYPIIFLIITLNSVKNKFTSLTSKCKSQYLHSLANIEEPTSDLQDSPNSRQILEVVFFGSAIMNHPSNLQNVKKSVSKMVQDWGGIDHSLLNQRAQSYNNLPIGKLPASTSFDNLSGIVTNHSNKSLLTTSSKSYLELNKLSELNKTTSPSFTATETETETEPALESDNEVEVYESRNSLDKEYDSNLKKEKENIPVTNSQAENENKDDNLDENKEEKEDQNNADVDKNENTNNKDNEGKIEKLDDEKETKDIIDDENERHDEEESKENLNCNDIQEYNYDQNNKENTNNNQKENEDPDQNNDLLNENENEYKIENNDPASPNHERQPKVHFSNVEKT</sequence>
<feature type="compositionally biased region" description="Low complexity" evidence="1">
    <location>
        <begin position="616"/>
        <end position="625"/>
    </location>
</feature>
<proteinExistence type="predicted"/>
<protein>
    <recommendedName>
        <fullName evidence="2">Copine C-terminal domain-containing protein</fullName>
    </recommendedName>
</protein>
<feature type="compositionally biased region" description="Basic and acidic residues" evidence="1">
    <location>
        <begin position="643"/>
        <end position="663"/>
    </location>
</feature>
<accession>A0ABR2K1D6</accession>
<feature type="compositionally biased region" description="Basic and acidic residues" evidence="1">
    <location>
        <begin position="673"/>
        <end position="737"/>
    </location>
</feature>
<feature type="compositionally biased region" description="Low complexity" evidence="1">
    <location>
        <begin position="747"/>
        <end position="761"/>
    </location>
</feature>